<proteinExistence type="predicted"/>
<gene>
    <name evidence="1" type="ORF">F511_37281</name>
</gene>
<organism evidence="1 2">
    <name type="scientific">Dorcoceras hygrometricum</name>
    <dbReference type="NCBI Taxonomy" id="472368"/>
    <lineage>
        <taxon>Eukaryota</taxon>
        <taxon>Viridiplantae</taxon>
        <taxon>Streptophyta</taxon>
        <taxon>Embryophyta</taxon>
        <taxon>Tracheophyta</taxon>
        <taxon>Spermatophyta</taxon>
        <taxon>Magnoliopsida</taxon>
        <taxon>eudicotyledons</taxon>
        <taxon>Gunneridae</taxon>
        <taxon>Pentapetalae</taxon>
        <taxon>asterids</taxon>
        <taxon>lamiids</taxon>
        <taxon>Lamiales</taxon>
        <taxon>Gesneriaceae</taxon>
        <taxon>Didymocarpoideae</taxon>
        <taxon>Trichosporeae</taxon>
        <taxon>Loxocarpinae</taxon>
        <taxon>Dorcoceras</taxon>
    </lineage>
</organism>
<protein>
    <recommendedName>
        <fullName evidence="3">Mucin-2-like</fullName>
    </recommendedName>
</protein>
<dbReference type="OrthoDB" id="8048545at2759"/>
<dbReference type="EMBL" id="KV011235">
    <property type="protein sequence ID" value="KZV26456.1"/>
    <property type="molecule type" value="Genomic_DNA"/>
</dbReference>
<evidence type="ECO:0000313" key="2">
    <source>
        <dbReference type="Proteomes" id="UP000250235"/>
    </source>
</evidence>
<accession>A0A2Z7AYN0</accession>
<evidence type="ECO:0008006" key="3">
    <source>
        <dbReference type="Google" id="ProtNLM"/>
    </source>
</evidence>
<sequence length="440" mass="47827">MASSLFVSTVHVCFESVLAMDNIRMVEMFESFVDTGLKGFLGCPAVIHEAALLEFFANGSVRDGMVVSTVNGVPVEISEQLFAETFELQVEGLTDLLEIPKDLVFDARSIVSMSGEPVIEADVNAGQHHCSARRKRRRLDVAAGCPDARDLFATVACSWWRAAKRPATDADVAPVVKKKRTTKSKTVSTKETLEALPVEAVPLQIIAPTPVALAEQPSVPNEKFRRGRGETAVDSVNVETVVVEPVSLPAVVDVLNKGISIVDDVDIIIEQVLSETAQIDTDVGDQDVVTSEVEDKTAGTADEFELWFNLSSEEIQARLAADRPIEIASDTDEEFIADQVFGKGVEIMETEAVEKTADEAMSLEEILMTIPVECPLPFAYVEITKIILGKTISIPGVNEGDWYKASLPKIHAADKGKAPLLERDPVKGNPIKEQFSLICC</sequence>
<name>A0A2Z7AYN0_9LAMI</name>
<dbReference type="Proteomes" id="UP000250235">
    <property type="component" value="Unassembled WGS sequence"/>
</dbReference>
<reference evidence="1 2" key="1">
    <citation type="journal article" date="2015" name="Proc. Natl. Acad. Sci. U.S.A.">
        <title>The resurrection genome of Boea hygrometrica: A blueprint for survival of dehydration.</title>
        <authorList>
            <person name="Xiao L."/>
            <person name="Yang G."/>
            <person name="Zhang L."/>
            <person name="Yang X."/>
            <person name="Zhao S."/>
            <person name="Ji Z."/>
            <person name="Zhou Q."/>
            <person name="Hu M."/>
            <person name="Wang Y."/>
            <person name="Chen M."/>
            <person name="Xu Y."/>
            <person name="Jin H."/>
            <person name="Xiao X."/>
            <person name="Hu G."/>
            <person name="Bao F."/>
            <person name="Hu Y."/>
            <person name="Wan P."/>
            <person name="Li L."/>
            <person name="Deng X."/>
            <person name="Kuang T."/>
            <person name="Xiang C."/>
            <person name="Zhu J.K."/>
            <person name="Oliver M.J."/>
            <person name="He Y."/>
        </authorList>
    </citation>
    <scope>NUCLEOTIDE SEQUENCE [LARGE SCALE GENOMIC DNA]</scope>
    <source>
        <strain evidence="2">cv. XS01</strain>
    </source>
</reference>
<dbReference type="AlphaFoldDB" id="A0A2Z7AYN0"/>
<evidence type="ECO:0000313" key="1">
    <source>
        <dbReference type="EMBL" id="KZV26456.1"/>
    </source>
</evidence>
<keyword evidence="2" id="KW-1185">Reference proteome</keyword>